<gene>
    <name evidence="2" type="ORF">ALEPTO_LOCUS271</name>
</gene>
<organism evidence="2 3">
    <name type="scientific">Ambispora leptoticha</name>
    <dbReference type="NCBI Taxonomy" id="144679"/>
    <lineage>
        <taxon>Eukaryota</taxon>
        <taxon>Fungi</taxon>
        <taxon>Fungi incertae sedis</taxon>
        <taxon>Mucoromycota</taxon>
        <taxon>Glomeromycotina</taxon>
        <taxon>Glomeromycetes</taxon>
        <taxon>Archaeosporales</taxon>
        <taxon>Ambisporaceae</taxon>
        <taxon>Ambispora</taxon>
    </lineage>
</organism>
<dbReference type="OrthoDB" id="2013972at2759"/>
<sequence>MEKFQDESLFESYVIIDGRKFISHGATYPFPSDEIEANRLNNRHFRIRWIWKENFAAPIKEKLAADKMTVLDIGCGTGAWIVDMAKEYPRSSFVGVDLINLFPGEEETKKNLLFLQMNVLDRLPFDDGSFDFVHQRDLMHAYTETQWQTIVIPEIARVTKSGGYCEFYEESDKWEDQGPIYENISNTFSCIMATKGVNSSIATRIEEFLKENGQFTDIKVLVERMPVGSYAGRIAELTLENTLNELAGLKPILKAPLGVTDQEFDNMIGELRKECDECKTWFKAYRY</sequence>
<protein>
    <submittedName>
        <fullName evidence="2">5087_t:CDS:1</fullName>
    </submittedName>
</protein>
<dbReference type="SUPFAM" id="SSF53335">
    <property type="entry name" value="S-adenosyl-L-methionine-dependent methyltransferases"/>
    <property type="match status" value="1"/>
</dbReference>
<dbReference type="Proteomes" id="UP000789508">
    <property type="component" value="Unassembled WGS sequence"/>
</dbReference>
<dbReference type="PANTHER" id="PTHR43591">
    <property type="entry name" value="METHYLTRANSFERASE"/>
    <property type="match status" value="1"/>
</dbReference>
<evidence type="ECO:0000313" key="3">
    <source>
        <dbReference type="Proteomes" id="UP000789508"/>
    </source>
</evidence>
<dbReference type="Gene3D" id="3.40.50.150">
    <property type="entry name" value="Vaccinia Virus protein VP39"/>
    <property type="match status" value="1"/>
</dbReference>
<dbReference type="CDD" id="cd02440">
    <property type="entry name" value="AdoMet_MTases"/>
    <property type="match status" value="1"/>
</dbReference>
<evidence type="ECO:0000259" key="1">
    <source>
        <dbReference type="Pfam" id="PF13649"/>
    </source>
</evidence>
<evidence type="ECO:0000313" key="2">
    <source>
        <dbReference type="EMBL" id="CAG8440509.1"/>
    </source>
</evidence>
<dbReference type="InterPro" id="IPR029063">
    <property type="entry name" value="SAM-dependent_MTases_sf"/>
</dbReference>
<comment type="caution">
    <text evidence="2">The sequence shown here is derived from an EMBL/GenBank/DDBJ whole genome shotgun (WGS) entry which is preliminary data.</text>
</comment>
<dbReference type="Pfam" id="PF13649">
    <property type="entry name" value="Methyltransf_25"/>
    <property type="match status" value="1"/>
</dbReference>
<feature type="domain" description="Methyltransferase" evidence="1">
    <location>
        <begin position="70"/>
        <end position="163"/>
    </location>
</feature>
<dbReference type="AlphaFoldDB" id="A0A9N8V5F9"/>
<dbReference type="EMBL" id="CAJVPS010000013">
    <property type="protein sequence ID" value="CAG8440509.1"/>
    <property type="molecule type" value="Genomic_DNA"/>
</dbReference>
<dbReference type="InterPro" id="IPR041698">
    <property type="entry name" value="Methyltransf_25"/>
</dbReference>
<reference evidence="2" key="1">
    <citation type="submission" date="2021-06" db="EMBL/GenBank/DDBJ databases">
        <authorList>
            <person name="Kallberg Y."/>
            <person name="Tangrot J."/>
            <person name="Rosling A."/>
        </authorList>
    </citation>
    <scope>NUCLEOTIDE SEQUENCE</scope>
    <source>
        <strain evidence="2">FL130A</strain>
    </source>
</reference>
<keyword evidence="3" id="KW-1185">Reference proteome</keyword>
<proteinExistence type="predicted"/>
<name>A0A9N8V5F9_9GLOM</name>
<accession>A0A9N8V5F9</accession>